<organism evidence="2 3">
    <name type="scientific">Thiospirillum jenense</name>
    <dbReference type="NCBI Taxonomy" id="1653858"/>
    <lineage>
        <taxon>Bacteria</taxon>
        <taxon>Pseudomonadati</taxon>
        <taxon>Pseudomonadota</taxon>
        <taxon>Gammaproteobacteria</taxon>
        <taxon>Chromatiales</taxon>
        <taxon>Chromatiaceae</taxon>
        <taxon>Thiospirillum</taxon>
    </lineage>
</organism>
<feature type="transmembrane region" description="Helical" evidence="1">
    <location>
        <begin position="6"/>
        <end position="23"/>
    </location>
</feature>
<protein>
    <submittedName>
        <fullName evidence="2">Uncharacterized protein</fullName>
    </submittedName>
</protein>
<evidence type="ECO:0000313" key="2">
    <source>
        <dbReference type="EMBL" id="MBB1127268.1"/>
    </source>
</evidence>
<accession>A0A839HKX1</accession>
<dbReference type="EMBL" id="JABVCQ010000044">
    <property type="protein sequence ID" value="MBB1127268.1"/>
    <property type="molecule type" value="Genomic_DNA"/>
</dbReference>
<name>A0A839HKX1_9GAMM</name>
<reference evidence="2 3" key="1">
    <citation type="journal article" date="2020" name="Arch. Microbiol.">
        <title>The genome sequence of the giant phototrophic gammaproteobacterium Thiospirillum jenense gives insight into its physiological properties and phylogenetic relationships.</title>
        <authorList>
            <person name="Imhoff J.F."/>
            <person name="Meyer T.E."/>
            <person name="Kyndt J.A."/>
        </authorList>
    </citation>
    <scope>NUCLEOTIDE SEQUENCE [LARGE SCALE GENOMIC DNA]</scope>
    <source>
        <strain evidence="2 3">DSM 216</strain>
    </source>
</reference>
<keyword evidence="3" id="KW-1185">Reference proteome</keyword>
<evidence type="ECO:0000313" key="3">
    <source>
        <dbReference type="Proteomes" id="UP000548632"/>
    </source>
</evidence>
<proteinExistence type="predicted"/>
<comment type="caution">
    <text evidence="2">The sequence shown here is derived from an EMBL/GenBank/DDBJ whole genome shotgun (WGS) entry which is preliminary data.</text>
</comment>
<keyword evidence="1" id="KW-1133">Transmembrane helix</keyword>
<gene>
    <name evidence="2" type="ORF">HUK38_13705</name>
</gene>
<keyword evidence="1" id="KW-0812">Transmembrane</keyword>
<evidence type="ECO:0000256" key="1">
    <source>
        <dbReference type="SAM" id="Phobius"/>
    </source>
</evidence>
<sequence length="67" mass="7237">MFWTNLILLAAFLAMIGGFIWLFRDGDAGGIKPVIVPLEKEQDDGDGVRITVIDTSASNTSSDKHAT</sequence>
<dbReference type="Proteomes" id="UP000548632">
    <property type="component" value="Unassembled WGS sequence"/>
</dbReference>
<dbReference type="AlphaFoldDB" id="A0A839HKX1"/>
<keyword evidence="1" id="KW-0472">Membrane</keyword>